<dbReference type="EMBL" id="CAJVPT010004068">
    <property type="protein sequence ID" value="CAG8503888.1"/>
    <property type="molecule type" value="Genomic_DNA"/>
</dbReference>
<reference evidence="1" key="1">
    <citation type="submission" date="2021-06" db="EMBL/GenBank/DDBJ databases">
        <authorList>
            <person name="Kallberg Y."/>
            <person name="Tangrot J."/>
            <person name="Rosling A."/>
        </authorList>
    </citation>
    <scope>NUCLEOTIDE SEQUENCE</scope>
    <source>
        <strain evidence="1">CL356</strain>
    </source>
</reference>
<sequence>MTAFADQSSCAKASIVNSESSDDENAFNHHSSLNAPCTSQPSRHRRRNTLNILIHATMQLLTSPSTSPTSLEKPRASPSSITFAESSYISFPEYETYDYDEKIDDPLGSREEVEDMVIQMVKFDEMLVNGVRVPTTHPI</sequence>
<name>A0ACA9L0C0_9GLOM</name>
<protein>
    <submittedName>
        <fullName evidence="1">3343_t:CDS:1</fullName>
    </submittedName>
</protein>
<accession>A0ACA9L0C0</accession>
<comment type="caution">
    <text evidence="1">The sequence shown here is derived from an EMBL/GenBank/DDBJ whole genome shotgun (WGS) entry which is preliminary data.</text>
</comment>
<organism evidence="1 2">
    <name type="scientific">Acaulospora colombiana</name>
    <dbReference type="NCBI Taxonomy" id="27376"/>
    <lineage>
        <taxon>Eukaryota</taxon>
        <taxon>Fungi</taxon>
        <taxon>Fungi incertae sedis</taxon>
        <taxon>Mucoromycota</taxon>
        <taxon>Glomeromycotina</taxon>
        <taxon>Glomeromycetes</taxon>
        <taxon>Diversisporales</taxon>
        <taxon>Acaulosporaceae</taxon>
        <taxon>Acaulospora</taxon>
    </lineage>
</organism>
<proteinExistence type="predicted"/>
<evidence type="ECO:0000313" key="2">
    <source>
        <dbReference type="Proteomes" id="UP000789525"/>
    </source>
</evidence>
<keyword evidence="2" id="KW-1185">Reference proteome</keyword>
<dbReference type="Proteomes" id="UP000789525">
    <property type="component" value="Unassembled WGS sequence"/>
</dbReference>
<evidence type="ECO:0000313" key="1">
    <source>
        <dbReference type="EMBL" id="CAG8503888.1"/>
    </source>
</evidence>
<gene>
    <name evidence="1" type="ORF">ACOLOM_LOCUS2920</name>
</gene>